<dbReference type="Pfam" id="PF08159">
    <property type="entry name" value="NUC153"/>
    <property type="match status" value="1"/>
</dbReference>
<feature type="compositionally biased region" description="Basic and acidic residues" evidence="3">
    <location>
        <begin position="29"/>
        <end position="38"/>
    </location>
</feature>
<feature type="compositionally biased region" description="Basic residues" evidence="3">
    <location>
        <begin position="18"/>
        <end position="28"/>
    </location>
</feature>
<dbReference type="GO" id="GO:0005730">
    <property type="term" value="C:nucleolus"/>
    <property type="evidence" value="ECO:0007669"/>
    <property type="project" value="UniProtKB-SubCell"/>
</dbReference>
<sequence>MTVLIHHPSSFPPVASKRAQKKQKSRQHRALDSHQHAELDLLMADSTGAGDGFDMREVLRREKLRGKKGKKARRAGEEEDDFEINVTDPRFEAVMDSHHFAIDPTNPQYKKTKAMERLQAERRKRQAEGGGQKRKVEVEVGFFFFFDRELAGRIAVLGYMPDIFLGHELDQLLLTLASKPFCHRPYRPRSKGHSRTPHYPFLSIR</sequence>
<dbReference type="AlphaFoldDB" id="A0A433B4P4"/>
<keyword evidence="6" id="KW-1185">Reference proteome</keyword>
<dbReference type="OrthoDB" id="431825at2759"/>
<gene>
    <name evidence="5" type="ORF">BC936DRAFT_140061</name>
</gene>
<accession>A0A433B4P4</accession>
<comment type="caution">
    <text evidence="5">The sequence shown here is derived from an EMBL/GenBank/DDBJ whole genome shotgun (WGS) entry which is preliminary data.</text>
</comment>
<name>A0A433B4P4_9FUNG</name>
<dbReference type="GO" id="GO:0006364">
    <property type="term" value="P:rRNA processing"/>
    <property type="evidence" value="ECO:0007669"/>
    <property type="project" value="InterPro"/>
</dbReference>
<evidence type="ECO:0000256" key="1">
    <source>
        <dbReference type="ARBA" id="ARBA00004604"/>
    </source>
</evidence>
<dbReference type="InterPro" id="IPR012580">
    <property type="entry name" value="NUC153"/>
</dbReference>
<dbReference type="EMBL" id="RBNI01016369">
    <property type="protein sequence ID" value="RUP09760.1"/>
    <property type="molecule type" value="Genomic_DNA"/>
</dbReference>
<proteinExistence type="predicted"/>
<evidence type="ECO:0000256" key="3">
    <source>
        <dbReference type="SAM" id="MobiDB-lite"/>
    </source>
</evidence>
<feature type="domain" description="NUC153" evidence="4">
    <location>
        <begin position="88"/>
        <end position="116"/>
    </location>
</feature>
<organism evidence="5 6">
    <name type="scientific">Jimgerdemannia flammicorona</name>
    <dbReference type="NCBI Taxonomy" id="994334"/>
    <lineage>
        <taxon>Eukaryota</taxon>
        <taxon>Fungi</taxon>
        <taxon>Fungi incertae sedis</taxon>
        <taxon>Mucoromycota</taxon>
        <taxon>Mucoromycotina</taxon>
        <taxon>Endogonomycetes</taxon>
        <taxon>Endogonales</taxon>
        <taxon>Endogonaceae</taxon>
        <taxon>Jimgerdemannia</taxon>
    </lineage>
</organism>
<dbReference type="GO" id="GO:0003723">
    <property type="term" value="F:RNA binding"/>
    <property type="evidence" value="ECO:0007669"/>
    <property type="project" value="TreeGrafter"/>
</dbReference>
<evidence type="ECO:0000256" key="2">
    <source>
        <dbReference type="ARBA" id="ARBA00023242"/>
    </source>
</evidence>
<protein>
    <recommendedName>
        <fullName evidence="4">NUC153 domain-containing protein</fullName>
    </recommendedName>
</protein>
<evidence type="ECO:0000313" key="5">
    <source>
        <dbReference type="EMBL" id="RUP09760.1"/>
    </source>
</evidence>
<dbReference type="Proteomes" id="UP000268093">
    <property type="component" value="Unassembled WGS sequence"/>
</dbReference>
<dbReference type="InterPro" id="IPR039754">
    <property type="entry name" value="Esf1"/>
</dbReference>
<reference evidence="5 6" key="1">
    <citation type="journal article" date="2018" name="New Phytol.">
        <title>Phylogenomics of Endogonaceae and evolution of mycorrhizas within Mucoromycota.</title>
        <authorList>
            <person name="Chang Y."/>
            <person name="Desiro A."/>
            <person name="Na H."/>
            <person name="Sandor L."/>
            <person name="Lipzen A."/>
            <person name="Clum A."/>
            <person name="Barry K."/>
            <person name="Grigoriev I.V."/>
            <person name="Martin F.M."/>
            <person name="Stajich J.E."/>
            <person name="Smith M.E."/>
            <person name="Bonito G."/>
            <person name="Spatafora J.W."/>
        </authorList>
    </citation>
    <scope>NUCLEOTIDE SEQUENCE [LARGE SCALE GENOMIC DNA]</scope>
    <source>
        <strain evidence="5 6">GMNB39</strain>
    </source>
</reference>
<dbReference type="PANTHER" id="PTHR12202">
    <property type="entry name" value="ESF1 HOMOLOG"/>
    <property type="match status" value="1"/>
</dbReference>
<comment type="subcellular location">
    <subcellularLocation>
        <location evidence="1">Nucleus</location>
        <location evidence="1">Nucleolus</location>
    </subcellularLocation>
</comment>
<dbReference type="PANTHER" id="PTHR12202:SF0">
    <property type="entry name" value="ESF1 HOMOLOG"/>
    <property type="match status" value="1"/>
</dbReference>
<evidence type="ECO:0000259" key="4">
    <source>
        <dbReference type="Pfam" id="PF08159"/>
    </source>
</evidence>
<keyword evidence="2" id="KW-0539">Nucleus</keyword>
<evidence type="ECO:0000313" key="6">
    <source>
        <dbReference type="Proteomes" id="UP000268093"/>
    </source>
</evidence>
<feature type="region of interest" description="Disordered" evidence="3">
    <location>
        <begin position="1"/>
        <end position="38"/>
    </location>
</feature>